<dbReference type="Pfam" id="PF00534">
    <property type="entry name" value="Glycos_transf_1"/>
    <property type="match status" value="1"/>
</dbReference>
<evidence type="ECO:0000259" key="1">
    <source>
        <dbReference type="Pfam" id="PF00534"/>
    </source>
</evidence>
<sequence>MAGSPERRYLLDVSRLVWRVWRGGLPTGIDRVCLAYLEQFEDRSLAVVQRSGVQLVLSASHSAWLFRILREAGPAARRRLIMLAASAGPRALRSKPTAGSIYLNVGHTGLNEPSLPAWVRRHRLRAVYLIHDLIPLTHPQFCRAGEAAKHEQRMDTVLSSAAGVIGNSQATLDELAMFARARGVAMPASLPALISGIPAATKVLPRMQDRPYFVTVGTIEGRKNHKLLLEVWRSLVSQLGANAPMLVIIGTRGWQAEETFEQLDRLGDLAGHVWELGRCGDEQLAAWIAGARAVLMPSFAEGFGLPVIEALQLGTPVIATDLPVYREIAGEIPCYLKADDCEGWKQAVVGYCTDDPDRVRQVSAAQTYVAPSWPMHFDLVERWLDKL</sequence>
<dbReference type="SUPFAM" id="SSF53756">
    <property type="entry name" value="UDP-Glycosyltransferase/glycogen phosphorylase"/>
    <property type="match status" value="1"/>
</dbReference>
<evidence type="ECO:0000313" key="2">
    <source>
        <dbReference type="EMBL" id="MCW3796678.1"/>
    </source>
</evidence>
<protein>
    <submittedName>
        <fullName evidence="2">Glycosyltransferase family 4 protein</fullName>
    </submittedName>
</protein>
<gene>
    <name evidence="2" type="ORF">OMW55_02485</name>
</gene>
<dbReference type="PANTHER" id="PTHR46401:SF9">
    <property type="entry name" value="MANNOSYLTRANSFERASE A"/>
    <property type="match status" value="1"/>
</dbReference>
<dbReference type="CDD" id="cd03809">
    <property type="entry name" value="GT4_MtfB-like"/>
    <property type="match status" value="1"/>
</dbReference>
<dbReference type="InterPro" id="IPR001296">
    <property type="entry name" value="Glyco_trans_1"/>
</dbReference>
<keyword evidence="3" id="KW-1185">Reference proteome</keyword>
<accession>A0ABT3JC84</accession>
<evidence type="ECO:0000313" key="3">
    <source>
        <dbReference type="Proteomes" id="UP001526246"/>
    </source>
</evidence>
<dbReference type="Proteomes" id="UP001526246">
    <property type="component" value="Unassembled WGS sequence"/>
</dbReference>
<dbReference type="PANTHER" id="PTHR46401">
    <property type="entry name" value="GLYCOSYLTRANSFERASE WBBK-RELATED"/>
    <property type="match status" value="1"/>
</dbReference>
<reference evidence="2 3" key="1">
    <citation type="submission" date="2022-10" db="EMBL/GenBank/DDBJ databases">
        <title>Sphingomonas sp.</title>
        <authorList>
            <person name="Jin C."/>
        </authorList>
    </citation>
    <scope>NUCLEOTIDE SEQUENCE [LARGE SCALE GENOMIC DNA]</scope>
    <source>
        <strain evidence="2 3">BN140010</strain>
    </source>
</reference>
<comment type="caution">
    <text evidence="2">The sequence shown here is derived from an EMBL/GenBank/DDBJ whole genome shotgun (WGS) entry which is preliminary data.</text>
</comment>
<dbReference type="Gene3D" id="3.40.50.2000">
    <property type="entry name" value="Glycogen Phosphorylase B"/>
    <property type="match status" value="1"/>
</dbReference>
<feature type="domain" description="Glycosyl transferase family 1" evidence="1">
    <location>
        <begin position="203"/>
        <end position="330"/>
    </location>
</feature>
<dbReference type="EMBL" id="JAPDOB010000001">
    <property type="protein sequence ID" value="MCW3796678.1"/>
    <property type="molecule type" value="Genomic_DNA"/>
</dbReference>
<name>A0ABT3JC84_9SPHN</name>
<organism evidence="2 3">
    <name type="scientific">Sphingomonas arvum</name>
    <dbReference type="NCBI Taxonomy" id="2992113"/>
    <lineage>
        <taxon>Bacteria</taxon>
        <taxon>Pseudomonadati</taxon>
        <taxon>Pseudomonadota</taxon>
        <taxon>Alphaproteobacteria</taxon>
        <taxon>Sphingomonadales</taxon>
        <taxon>Sphingomonadaceae</taxon>
        <taxon>Sphingomonas</taxon>
    </lineage>
</organism>
<dbReference type="RefSeq" id="WP_264880563.1">
    <property type="nucleotide sequence ID" value="NZ_JAPDOB010000001.1"/>
</dbReference>
<proteinExistence type="predicted"/>